<dbReference type="EMBL" id="ACFY01000032">
    <property type="protein sequence ID" value="EEG95393.1"/>
    <property type="molecule type" value="Genomic_DNA"/>
</dbReference>
<evidence type="ECO:0008006" key="3">
    <source>
        <dbReference type="Google" id="ProtNLM"/>
    </source>
</evidence>
<reference evidence="1 2" key="1">
    <citation type="submission" date="2009-02" db="EMBL/GenBank/DDBJ databases">
        <authorList>
            <person name="Fulton L."/>
            <person name="Clifton S."/>
            <person name="Fulton B."/>
            <person name="Xu J."/>
            <person name="Minx P."/>
            <person name="Pepin K.H."/>
            <person name="Johnson M."/>
            <person name="Bhonagiri V."/>
            <person name="Nash W.E."/>
            <person name="Mardis E.R."/>
            <person name="Wilson R.K."/>
        </authorList>
    </citation>
    <scope>NUCLEOTIDE SEQUENCE [LARGE SCALE GENOMIC DNA]</scope>
    <source>
        <strain evidence="1 2">DSM 16841</strain>
    </source>
</reference>
<reference evidence="1 2" key="2">
    <citation type="submission" date="2009-03" db="EMBL/GenBank/DDBJ databases">
        <title>Draft genome sequence of Roseburia inulinivorans (DSM 16841).</title>
        <authorList>
            <person name="Sudarsanam P."/>
            <person name="Ley R."/>
            <person name="Guruge J."/>
            <person name="Turnbaugh P.J."/>
            <person name="Mahowald M."/>
            <person name="Liep D."/>
            <person name="Gordon J."/>
        </authorList>
    </citation>
    <scope>NUCLEOTIDE SEQUENCE [LARGE SCALE GENOMIC DNA]</scope>
    <source>
        <strain evidence="1 2">DSM 16841</strain>
    </source>
</reference>
<name>C0FPR3_9FIRM</name>
<protein>
    <recommendedName>
        <fullName evidence="3">PAS domain-containing protein</fullName>
    </recommendedName>
</protein>
<dbReference type="eggNOG" id="COG2203">
    <property type="taxonomic scope" value="Bacteria"/>
</dbReference>
<sequence>MKEVKDIWQFFENMNEYVYATDIETHEIVYMNRKTLQAYGLQSLEDAKGKNAMKYYRKH</sequence>
<evidence type="ECO:0000313" key="1">
    <source>
        <dbReference type="EMBL" id="EEG95393.1"/>
    </source>
</evidence>
<accession>C0FPR3</accession>
<proteinExistence type="predicted"/>
<evidence type="ECO:0000313" key="2">
    <source>
        <dbReference type="Proteomes" id="UP000003561"/>
    </source>
</evidence>
<dbReference type="Proteomes" id="UP000003561">
    <property type="component" value="Unassembled WGS sequence"/>
</dbReference>
<dbReference type="RefSeq" id="WP_007883313.1">
    <property type="nucleotide sequence ID" value="NZ_ACFY01000032.1"/>
</dbReference>
<dbReference type="InterPro" id="IPR035965">
    <property type="entry name" value="PAS-like_dom_sf"/>
</dbReference>
<dbReference type="AlphaFoldDB" id="C0FPR3"/>
<organism evidence="1 2">
    <name type="scientific">Roseburia inulinivorans DSM 16841</name>
    <dbReference type="NCBI Taxonomy" id="622312"/>
    <lineage>
        <taxon>Bacteria</taxon>
        <taxon>Bacillati</taxon>
        <taxon>Bacillota</taxon>
        <taxon>Clostridia</taxon>
        <taxon>Lachnospirales</taxon>
        <taxon>Lachnospiraceae</taxon>
        <taxon>Roseburia</taxon>
    </lineage>
</organism>
<dbReference type="SUPFAM" id="SSF55785">
    <property type="entry name" value="PYP-like sensor domain (PAS domain)"/>
    <property type="match status" value="1"/>
</dbReference>
<comment type="caution">
    <text evidence="1">The sequence shown here is derived from an EMBL/GenBank/DDBJ whole genome shotgun (WGS) entry which is preliminary data.</text>
</comment>
<gene>
    <name evidence="1" type="ORF">ROSEINA2194_00715</name>
</gene>